<evidence type="ECO:0000256" key="8">
    <source>
        <dbReference type="ARBA" id="ARBA00022927"/>
    </source>
</evidence>
<dbReference type="InterPro" id="IPR015404">
    <property type="entry name" value="Vps5_C"/>
</dbReference>
<feature type="region of interest" description="Disordered" evidence="13">
    <location>
        <begin position="1"/>
        <end position="160"/>
    </location>
</feature>
<dbReference type="FunFam" id="3.30.1520.10:FF:000016">
    <property type="entry name" value="Sorting nexin 2"/>
    <property type="match status" value="1"/>
</dbReference>
<dbReference type="PANTHER" id="PTHR10555">
    <property type="entry name" value="SORTING NEXIN"/>
    <property type="match status" value="1"/>
</dbReference>
<feature type="compositionally biased region" description="Low complexity" evidence="13">
    <location>
        <begin position="136"/>
        <end position="149"/>
    </location>
</feature>
<feature type="compositionally biased region" description="Basic and acidic residues" evidence="13">
    <location>
        <begin position="29"/>
        <end position="49"/>
    </location>
</feature>
<dbReference type="SUPFAM" id="SSF64268">
    <property type="entry name" value="PX domain"/>
    <property type="match status" value="1"/>
</dbReference>
<keyword evidence="5" id="KW-0813">Transport</keyword>
<dbReference type="Proteomes" id="UP001634394">
    <property type="component" value="Unassembled WGS sequence"/>
</dbReference>
<dbReference type="GO" id="GO:0042995">
    <property type="term" value="C:cell projection"/>
    <property type="evidence" value="ECO:0007669"/>
    <property type="project" value="UniProtKB-SubCell"/>
</dbReference>
<dbReference type="PROSITE" id="PS50195">
    <property type="entry name" value="PX"/>
    <property type="match status" value="1"/>
</dbReference>
<dbReference type="Pfam" id="PF09325">
    <property type="entry name" value="Vps5"/>
    <property type="match status" value="1"/>
</dbReference>
<dbReference type="GO" id="GO:0015031">
    <property type="term" value="P:protein transport"/>
    <property type="evidence" value="ECO:0007669"/>
    <property type="project" value="UniProtKB-KW"/>
</dbReference>
<evidence type="ECO:0000256" key="11">
    <source>
        <dbReference type="ARBA" id="ARBA00023273"/>
    </source>
</evidence>
<organism evidence="15 16">
    <name type="scientific">Sinanodonta woodiana</name>
    <name type="common">Chinese pond mussel</name>
    <name type="synonym">Anodonta woodiana</name>
    <dbReference type="NCBI Taxonomy" id="1069815"/>
    <lineage>
        <taxon>Eukaryota</taxon>
        <taxon>Metazoa</taxon>
        <taxon>Spiralia</taxon>
        <taxon>Lophotrochozoa</taxon>
        <taxon>Mollusca</taxon>
        <taxon>Bivalvia</taxon>
        <taxon>Autobranchia</taxon>
        <taxon>Heteroconchia</taxon>
        <taxon>Palaeoheterodonta</taxon>
        <taxon>Unionida</taxon>
        <taxon>Unionoidea</taxon>
        <taxon>Unionidae</taxon>
        <taxon>Unioninae</taxon>
        <taxon>Sinanodonta</taxon>
    </lineage>
</organism>
<dbReference type="AlphaFoldDB" id="A0ABD3W002"/>
<evidence type="ECO:0000256" key="7">
    <source>
        <dbReference type="ARBA" id="ARBA00022753"/>
    </source>
</evidence>
<name>A0ABD3W002_SINWO</name>
<proteinExistence type="inferred from homology"/>
<keyword evidence="10" id="KW-0472">Membrane</keyword>
<dbReference type="SMART" id="SM00312">
    <property type="entry name" value="PX"/>
    <property type="match status" value="1"/>
</dbReference>
<evidence type="ECO:0000256" key="13">
    <source>
        <dbReference type="SAM" id="MobiDB-lite"/>
    </source>
</evidence>
<dbReference type="GO" id="GO:0031901">
    <property type="term" value="C:early endosome membrane"/>
    <property type="evidence" value="ECO:0007669"/>
    <property type="project" value="UniProtKB-SubCell"/>
</dbReference>
<dbReference type="FunFam" id="1.20.1270.60:FF:000012">
    <property type="entry name" value="Sorting nexin 2"/>
    <property type="match status" value="1"/>
</dbReference>
<comment type="subcellular location">
    <subcellularLocation>
        <location evidence="1">Cell projection</location>
    </subcellularLocation>
    <subcellularLocation>
        <location evidence="2">Early endosome membrane</location>
        <topology evidence="2">Peripheral membrane protein</topology>
        <orientation evidence="2">Cytoplasmic side</orientation>
    </subcellularLocation>
</comment>
<keyword evidence="16" id="KW-1185">Reference proteome</keyword>
<keyword evidence="11" id="KW-0966">Cell projection</keyword>
<dbReference type="InterPro" id="IPR036871">
    <property type="entry name" value="PX_dom_sf"/>
</dbReference>
<evidence type="ECO:0000256" key="10">
    <source>
        <dbReference type="ARBA" id="ARBA00023136"/>
    </source>
</evidence>
<dbReference type="Gene3D" id="1.20.1270.60">
    <property type="entry name" value="Arfaptin homology (AH) domain/BAR domain"/>
    <property type="match status" value="1"/>
</dbReference>
<comment type="similarity">
    <text evidence="3">Belongs to the sorting nexin family.</text>
</comment>
<dbReference type="PANTHER" id="PTHR10555:SF170">
    <property type="entry name" value="FI18122P1"/>
    <property type="match status" value="1"/>
</dbReference>
<dbReference type="Gene3D" id="3.30.1520.10">
    <property type="entry name" value="Phox-like domain"/>
    <property type="match status" value="1"/>
</dbReference>
<evidence type="ECO:0000256" key="2">
    <source>
        <dbReference type="ARBA" id="ARBA00004469"/>
    </source>
</evidence>
<dbReference type="CDD" id="cd07623">
    <property type="entry name" value="BAR_SNX1_2"/>
    <property type="match status" value="1"/>
</dbReference>
<keyword evidence="7" id="KW-0967">Endosome</keyword>
<feature type="compositionally biased region" description="Basic and acidic residues" evidence="13">
    <location>
        <begin position="95"/>
        <end position="108"/>
    </location>
</feature>
<feature type="compositionally biased region" description="Acidic residues" evidence="13">
    <location>
        <begin position="61"/>
        <end position="90"/>
    </location>
</feature>
<evidence type="ECO:0000256" key="3">
    <source>
        <dbReference type="ARBA" id="ARBA00010883"/>
    </source>
</evidence>
<comment type="caution">
    <text evidence="15">The sequence shown here is derived from an EMBL/GenBank/DDBJ whole genome shotgun (WGS) entry which is preliminary data.</text>
</comment>
<evidence type="ECO:0000256" key="5">
    <source>
        <dbReference type="ARBA" id="ARBA00022448"/>
    </source>
</evidence>
<evidence type="ECO:0000313" key="15">
    <source>
        <dbReference type="EMBL" id="KAL3867199.1"/>
    </source>
</evidence>
<dbReference type="InterPro" id="IPR027267">
    <property type="entry name" value="AH/BAR_dom_sf"/>
</dbReference>
<evidence type="ECO:0000256" key="12">
    <source>
        <dbReference type="ARBA" id="ARBA00045620"/>
    </source>
</evidence>
<protein>
    <recommendedName>
        <fullName evidence="4">Sorting nexin-2</fullName>
    </recommendedName>
</protein>
<evidence type="ECO:0000256" key="4">
    <source>
        <dbReference type="ARBA" id="ARBA00020435"/>
    </source>
</evidence>
<sequence>MADDREPPPFEVDEGDAKKDDEDDLFSDANEHQKTESVGKTQKEAEPVKKTVPAYVSLNGQDDDDDDDDLFAEEEDVVLDSDEDEDEELTITEKVFTKVEEPKKKEPTVAESLAAVPPEAIRPLSAEEERPKLPVSQSSTSSSRITSSTKNVEEKTEGEDDEYSLDIVVTEPMKVGDGMGAYIVYKVITKTNIPAFRRNDMCVPRRFSDFLGLHEKLCEKHVHHGCIVPPAPEKSVIGMTKVKMSKEESGSADFVEKRRAALERFLKRTAAHPVLRMDPDFRDFLERDGELPKSTSTSALSGAGVKRLLSRVGDAMEKISFKMDENDEWFEDRHQQIENLDQQLRKLHSSMEALSQHRRELSQSTAVFAKSAAMLANAEEHTALSRALSQLAETEEKIEQLHKEQSDQDYFTMAELLKDYIVLIGAVKDVLHERVKVYKTWKESEATLTKKRETKVKLELAHKTDKISQAQQEITEWSHKVEKGQAEFERISATIKKEVARFDRLRVEDFKKSVISYLEHLMENEQKLIKYWEAFLPEGKAII</sequence>
<gene>
    <name evidence="15" type="ORF">ACJMK2_044421</name>
</gene>
<evidence type="ECO:0000313" key="16">
    <source>
        <dbReference type="Proteomes" id="UP001634394"/>
    </source>
</evidence>
<reference evidence="15 16" key="1">
    <citation type="submission" date="2024-11" db="EMBL/GenBank/DDBJ databases">
        <title>Chromosome-level genome assembly of the freshwater bivalve Anodonta woodiana.</title>
        <authorList>
            <person name="Chen X."/>
        </authorList>
    </citation>
    <scope>NUCLEOTIDE SEQUENCE [LARGE SCALE GENOMIC DNA]</scope>
    <source>
        <strain evidence="15">MN2024</strain>
        <tissue evidence="15">Gills</tissue>
    </source>
</reference>
<feature type="domain" description="PX" evidence="14">
    <location>
        <begin position="163"/>
        <end position="291"/>
    </location>
</feature>
<keyword evidence="8" id="KW-0653">Protein transport</keyword>
<dbReference type="SUPFAM" id="SSF103657">
    <property type="entry name" value="BAR/IMD domain-like"/>
    <property type="match status" value="1"/>
</dbReference>
<comment type="function">
    <text evidence="12">Involved in several stages of intracellular trafficking. Interacts with membranes containing phosphatidylinositol 3-phosphate (PtdIns(3P)) or phosphatidylinositol 3,5-bisphosphate (PtdIns(3,5)P2). Acts in part as component of the retromer membrane-deforming SNX-BAR subcomplex. The SNX-BAR retromer mediates retrograde transport of cargo proteins from endosomes to the trans-Golgi network (TGN) and is involved in endosome-to-plasma membrane transport for cargo protein recycling. The SNX-BAR subcomplex functions to deform the donor membrane into a tubular profile called endosome-to-TGN transport carrier (ETC). Can sense membrane curvature and has in vitro vesicle-to-membrane remodeling activity. Required for retrograde endosome-to-TGN transport of TGN38. Promotes KALRN- and RHOG-dependent but retromer-independent membrane remodeling such as lamellipodium formation; the function is dependent on GEF activity of KALRN.</text>
</comment>
<dbReference type="EMBL" id="JBJQND010000009">
    <property type="protein sequence ID" value="KAL3867200.1"/>
    <property type="molecule type" value="Genomic_DNA"/>
</dbReference>
<dbReference type="EMBL" id="JBJQND010000009">
    <property type="protein sequence ID" value="KAL3867199.1"/>
    <property type="molecule type" value="Genomic_DNA"/>
</dbReference>
<evidence type="ECO:0000256" key="6">
    <source>
        <dbReference type="ARBA" id="ARBA00022553"/>
    </source>
</evidence>
<evidence type="ECO:0000259" key="14">
    <source>
        <dbReference type="PROSITE" id="PS50195"/>
    </source>
</evidence>
<evidence type="ECO:0000256" key="1">
    <source>
        <dbReference type="ARBA" id="ARBA00004316"/>
    </source>
</evidence>
<dbReference type="InterPro" id="IPR001683">
    <property type="entry name" value="PX_dom"/>
</dbReference>
<accession>A0ABD3W002</accession>
<keyword evidence="9" id="KW-0007">Acetylation</keyword>
<evidence type="ECO:0000256" key="9">
    <source>
        <dbReference type="ARBA" id="ARBA00022990"/>
    </source>
</evidence>
<dbReference type="CDD" id="cd06859">
    <property type="entry name" value="PX_SNX1_2_like"/>
    <property type="match status" value="1"/>
</dbReference>
<dbReference type="Pfam" id="PF00787">
    <property type="entry name" value="PX"/>
    <property type="match status" value="1"/>
</dbReference>
<keyword evidence="6" id="KW-0597">Phosphoprotein</keyword>